<evidence type="ECO:0000313" key="1">
    <source>
        <dbReference type="Ensembl" id="ENSSSCP00015027781.1"/>
    </source>
</evidence>
<dbReference type="Proteomes" id="UP000694728">
    <property type="component" value="Unplaced"/>
</dbReference>
<dbReference type="Ensembl" id="ENSSSCT00015069402.1">
    <property type="protein sequence ID" value="ENSSSCP00015027781.1"/>
    <property type="gene ID" value="ENSSSCG00015052169.1"/>
</dbReference>
<organism evidence="1 2">
    <name type="scientific">Sus scrofa</name>
    <name type="common">Pig</name>
    <dbReference type="NCBI Taxonomy" id="9823"/>
    <lineage>
        <taxon>Eukaryota</taxon>
        <taxon>Metazoa</taxon>
        <taxon>Chordata</taxon>
        <taxon>Craniata</taxon>
        <taxon>Vertebrata</taxon>
        <taxon>Euteleostomi</taxon>
        <taxon>Mammalia</taxon>
        <taxon>Eutheria</taxon>
        <taxon>Laurasiatheria</taxon>
        <taxon>Artiodactyla</taxon>
        <taxon>Suina</taxon>
        <taxon>Suidae</taxon>
        <taxon>Sus</taxon>
    </lineage>
</organism>
<name>A0A8D0P2U3_PIG</name>
<dbReference type="AlphaFoldDB" id="A0A8D0P2U3"/>
<accession>A0A8D0P2U3</accession>
<sequence length="106" mass="12498">MGVAGGHNSDCHNEQPKFFPRKRSLLHCWWECKVVQPPWRTIEWHLRNLHIELPYDPAIPLLGIYPEKTFLKRDTSTRMFIAALSTIAKTRNQPKCPSTDNWIRKM</sequence>
<protein>
    <submittedName>
        <fullName evidence="1">Uncharacterized protein</fullName>
    </submittedName>
</protein>
<dbReference type="Ensembl" id="ENSSSCT00045030582.1">
    <property type="protein sequence ID" value="ENSSSCP00045021192.1"/>
    <property type="gene ID" value="ENSSSCG00045017979.1"/>
</dbReference>
<proteinExistence type="predicted"/>
<evidence type="ECO:0000313" key="2">
    <source>
        <dbReference type="Proteomes" id="UP000694726"/>
    </source>
</evidence>
<dbReference type="Proteomes" id="UP000694726">
    <property type="component" value="Unplaced"/>
</dbReference>
<reference evidence="1" key="1">
    <citation type="submission" date="2025-05" db="UniProtKB">
        <authorList>
            <consortium name="Ensembl"/>
        </authorList>
    </citation>
    <scope>IDENTIFICATION</scope>
</reference>